<reference evidence="2 3" key="1">
    <citation type="submission" date="2019-09" db="EMBL/GenBank/DDBJ databases">
        <title>Taxonomic organization of the family Brucellaceae based on a phylogenomic approach.</title>
        <authorList>
            <person name="Leclercq S."/>
            <person name="Cloeckaert A."/>
            <person name="Zygmunt M.S."/>
        </authorList>
    </citation>
    <scope>NUCLEOTIDE SEQUENCE [LARGE SCALE GENOMIC DNA]</scope>
    <source>
        <strain evidence="2 3">TA93</strain>
    </source>
</reference>
<feature type="transmembrane region" description="Helical" evidence="1">
    <location>
        <begin position="43"/>
        <end position="67"/>
    </location>
</feature>
<dbReference type="RefSeq" id="WP_151643410.1">
    <property type="nucleotide sequence ID" value="NZ_WBVY01000001.1"/>
</dbReference>
<dbReference type="EMBL" id="WBVY01000001">
    <property type="protein sequence ID" value="KAB2659041.1"/>
    <property type="molecule type" value="Genomic_DNA"/>
</dbReference>
<organism evidence="2 3">
    <name type="scientific">Brucella tritici</name>
    <dbReference type="NCBI Taxonomy" id="94626"/>
    <lineage>
        <taxon>Bacteria</taxon>
        <taxon>Pseudomonadati</taxon>
        <taxon>Pseudomonadota</taxon>
        <taxon>Alphaproteobacteria</taxon>
        <taxon>Hyphomicrobiales</taxon>
        <taxon>Brucellaceae</taxon>
        <taxon>Brucella/Ochrobactrum group</taxon>
        <taxon>Brucella</taxon>
    </lineage>
</organism>
<keyword evidence="1" id="KW-0472">Membrane</keyword>
<evidence type="ECO:0000256" key="1">
    <source>
        <dbReference type="SAM" id="Phobius"/>
    </source>
</evidence>
<proteinExistence type="predicted"/>
<name>A0A7V8B4D5_9HYPH</name>
<dbReference type="Proteomes" id="UP000460650">
    <property type="component" value="Unassembled WGS sequence"/>
</dbReference>
<evidence type="ECO:0000313" key="3">
    <source>
        <dbReference type="Proteomes" id="UP000460650"/>
    </source>
</evidence>
<gene>
    <name evidence="2" type="ORF">F9K94_02285</name>
</gene>
<protein>
    <recommendedName>
        <fullName evidence="4">DUF1648 domain-containing protein</fullName>
    </recommendedName>
</protein>
<feature type="transmembrane region" description="Helical" evidence="1">
    <location>
        <begin position="79"/>
        <end position="97"/>
    </location>
</feature>
<comment type="caution">
    <text evidence="2">The sequence shown here is derived from an EMBL/GenBank/DDBJ whole genome shotgun (WGS) entry which is preliminary data.</text>
</comment>
<keyword evidence="1" id="KW-1133">Transmembrane helix</keyword>
<evidence type="ECO:0000313" key="2">
    <source>
        <dbReference type="EMBL" id="KAB2659041.1"/>
    </source>
</evidence>
<dbReference type="AlphaFoldDB" id="A0A7V8B4D5"/>
<accession>A0A7V8B4D5</accession>
<keyword evidence="1" id="KW-0812">Transmembrane</keyword>
<evidence type="ECO:0008006" key="4">
    <source>
        <dbReference type="Google" id="ProtNLM"/>
    </source>
</evidence>
<sequence>MLASALIGFTISVLLAVIANHRFKELERLPMQWGLSGQVNWTAPRIPALAFIPLLYVLLASVLISAAHHDPEKYTIQSVGTVFIVVIAAQILHLWMIDRYRSNRPE</sequence>